<dbReference type="AlphaFoldDB" id="A0A8T9SRF6"/>
<dbReference type="RefSeq" id="WP_245092466.1">
    <property type="nucleotide sequence ID" value="NZ_CP095053.1"/>
</dbReference>
<dbReference type="Proteomes" id="UP000829925">
    <property type="component" value="Chromosome"/>
</dbReference>
<proteinExistence type="predicted"/>
<evidence type="ECO:0000313" key="2">
    <source>
        <dbReference type="EMBL" id="UOR04682.1"/>
    </source>
</evidence>
<feature type="chain" id="PRO_5035785870" evidence="1">
    <location>
        <begin position="29"/>
        <end position="130"/>
    </location>
</feature>
<feature type="signal peptide" evidence="1">
    <location>
        <begin position="1"/>
        <end position="28"/>
    </location>
</feature>
<protein>
    <submittedName>
        <fullName evidence="2">Biotin/lipoyl-binding protein</fullName>
    </submittedName>
</protein>
<evidence type="ECO:0000256" key="1">
    <source>
        <dbReference type="SAM" id="SignalP"/>
    </source>
</evidence>
<evidence type="ECO:0000313" key="3">
    <source>
        <dbReference type="Proteomes" id="UP000829925"/>
    </source>
</evidence>
<keyword evidence="1" id="KW-0732">Signal</keyword>
<name>A0A8T9SRF6_9BACT</name>
<organism evidence="2 3">
    <name type="scientific">Hymenobacter aerilatus</name>
    <dbReference type="NCBI Taxonomy" id="2932251"/>
    <lineage>
        <taxon>Bacteria</taxon>
        <taxon>Pseudomonadati</taxon>
        <taxon>Bacteroidota</taxon>
        <taxon>Cytophagia</taxon>
        <taxon>Cytophagales</taxon>
        <taxon>Hymenobacteraceae</taxon>
        <taxon>Hymenobacter</taxon>
    </lineage>
</organism>
<sequence length="130" mass="13456">MKKTLGFFFIPLAAIGSLTLPHWLHPHAAVPAATVTATPATMPLVATGQAIAAGVRGRLWQLYVVPGQHVRRGEVLAKMASTLPTQGSAPAALGFEYVVAPTDGTIAATLAETGTYLAATETVLLLLPTN</sequence>
<gene>
    <name evidence="2" type="ORF">MUN82_17245</name>
</gene>
<keyword evidence="3" id="KW-1185">Reference proteome</keyword>
<reference evidence="2 3" key="1">
    <citation type="submission" date="2022-04" db="EMBL/GenBank/DDBJ databases">
        <title>Hymenobacter sp. isolated from the air.</title>
        <authorList>
            <person name="Won M."/>
            <person name="Lee C.-M."/>
            <person name="Woen H.-Y."/>
            <person name="Kwon S.-W."/>
        </authorList>
    </citation>
    <scope>NUCLEOTIDE SEQUENCE [LARGE SCALE GENOMIC DNA]</scope>
    <source>
        <strain evidence="3">5413 J-13</strain>
    </source>
</reference>
<dbReference type="EMBL" id="CP095053">
    <property type="protein sequence ID" value="UOR04682.1"/>
    <property type="molecule type" value="Genomic_DNA"/>
</dbReference>
<dbReference type="KEGG" id="haei:MUN82_17245"/>
<dbReference type="Gene3D" id="2.40.50.100">
    <property type="match status" value="1"/>
</dbReference>
<accession>A0A8T9SRF6</accession>